<dbReference type="AlphaFoldDB" id="A0A2T3AJI5"/>
<evidence type="ECO:0000313" key="2">
    <source>
        <dbReference type="Proteomes" id="UP000241462"/>
    </source>
</evidence>
<proteinExistence type="predicted"/>
<keyword evidence="2" id="KW-1185">Reference proteome</keyword>
<organism evidence="1 2">
    <name type="scientific">Coniella lustricola</name>
    <dbReference type="NCBI Taxonomy" id="2025994"/>
    <lineage>
        <taxon>Eukaryota</taxon>
        <taxon>Fungi</taxon>
        <taxon>Dikarya</taxon>
        <taxon>Ascomycota</taxon>
        <taxon>Pezizomycotina</taxon>
        <taxon>Sordariomycetes</taxon>
        <taxon>Sordariomycetidae</taxon>
        <taxon>Diaporthales</taxon>
        <taxon>Schizoparmaceae</taxon>
        <taxon>Coniella</taxon>
    </lineage>
</organism>
<reference evidence="1 2" key="1">
    <citation type="journal article" date="2018" name="Mycol. Prog.">
        <title>Coniella lustricola, a new species from submerged detritus.</title>
        <authorList>
            <person name="Raudabaugh D.B."/>
            <person name="Iturriaga T."/>
            <person name="Carver A."/>
            <person name="Mondo S."/>
            <person name="Pangilinan J."/>
            <person name="Lipzen A."/>
            <person name="He G."/>
            <person name="Amirebrahimi M."/>
            <person name="Grigoriev I.V."/>
            <person name="Miller A.N."/>
        </authorList>
    </citation>
    <scope>NUCLEOTIDE SEQUENCE [LARGE SCALE GENOMIC DNA]</scope>
    <source>
        <strain evidence="1 2">B22-T-1</strain>
    </source>
</reference>
<sequence length="68" mass="7586">MLNLTLSSQRTAQFFIKQLPGIGKDNDSIDTTMTPLSNTKATDYHSRPATPAMFFAWYTISIVTDVSK</sequence>
<name>A0A2T3AJI5_9PEZI</name>
<protein>
    <submittedName>
        <fullName evidence="1">Uncharacterized protein</fullName>
    </submittedName>
</protein>
<accession>A0A2T3AJI5</accession>
<evidence type="ECO:0000313" key="1">
    <source>
        <dbReference type="EMBL" id="PSS00647.1"/>
    </source>
</evidence>
<dbReference type="EMBL" id="KZ678382">
    <property type="protein sequence ID" value="PSS00647.1"/>
    <property type="molecule type" value="Genomic_DNA"/>
</dbReference>
<dbReference type="Proteomes" id="UP000241462">
    <property type="component" value="Unassembled WGS sequence"/>
</dbReference>
<gene>
    <name evidence="1" type="ORF">BD289DRAFT_423564</name>
</gene>
<dbReference type="InParanoid" id="A0A2T3AJI5"/>